<feature type="transmembrane region" description="Helical" evidence="1">
    <location>
        <begin position="27"/>
        <end position="51"/>
    </location>
</feature>
<evidence type="ECO:0000313" key="2">
    <source>
        <dbReference type="EMBL" id="MED7824315.1"/>
    </source>
</evidence>
<name>A0ABU7FJM5_9ACTN</name>
<keyword evidence="1" id="KW-1133">Transmembrane helix</keyword>
<accession>A0ABU7FJM5</accession>
<evidence type="ECO:0000313" key="3">
    <source>
        <dbReference type="Proteomes" id="UP001333996"/>
    </source>
</evidence>
<dbReference type="EMBL" id="JAYWVC010000068">
    <property type="protein sequence ID" value="MED7824315.1"/>
    <property type="molecule type" value="Genomic_DNA"/>
</dbReference>
<comment type="caution">
    <text evidence="2">The sequence shown here is derived from an EMBL/GenBank/DDBJ whole genome shotgun (WGS) entry which is preliminary data.</text>
</comment>
<sequence>MDIDDLPRPSKRRNVVIVNDREIPRRYFLLAGAGVFVLFGGAFGGIVWASWSDTREDQRSAEEVSDLVTLAHRQGWTYKAQDMGGADRYEGVAPFPTVSSGLSAWDRAEGRHRGRSIRCFEYRDERTVKSAGPTRFRTKTTYYSVFSVATPSTVTRTVIREPGDLEGNFADARLEDFLSTDPRAAGTPLRFDKGELITWFEGRLRPGDVLPKLNYLCDVLEHTPASVWS</sequence>
<keyword evidence="1" id="KW-0812">Transmembrane</keyword>
<protein>
    <submittedName>
        <fullName evidence="2">Uncharacterized protein</fullName>
    </submittedName>
</protein>
<dbReference type="Proteomes" id="UP001333996">
    <property type="component" value="Unassembled WGS sequence"/>
</dbReference>
<gene>
    <name evidence="2" type="ORF">VXC91_20585</name>
</gene>
<dbReference type="RefSeq" id="WP_329508758.1">
    <property type="nucleotide sequence ID" value="NZ_BAAAYZ010000144.1"/>
</dbReference>
<evidence type="ECO:0000256" key="1">
    <source>
        <dbReference type="SAM" id="Phobius"/>
    </source>
</evidence>
<organism evidence="2 3">
    <name type="scientific">Streptomyces chiangmaiensis</name>
    <dbReference type="NCBI Taxonomy" id="766497"/>
    <lineage>
        <taxon>Bacteria</taxon>
        <taxon>Bacillati</taxon>
        <taxon>Actinomycetota</taxon>
        <taxon>Actinomycetes</taxon>
        <taxon>Kitasatosporales</taxon>
        <taxon>Streptomycetaceae</taxon>
        <taxon>Streptomyces</taxon>
    </lineage>
</organism>
<reference evidence="2" key="1">
    <citation type="submission" date="2024-01" db="EMBL/GenBank/DDBJ databases">
        <title>First draft genome sequence data of TA4-1, the type strain of Gram-positive actinobacterium Streptomyces chiangmaiensis.</title>
        <authorList>
            <person name="Yasawong M."/>
            <person name="Nantapong N."/>
        </authorList>
    </citation>
    <scope>NUCLEOTIDE SEQUENCE</scope>
    <source>
        <strain evidence="2">TA4-1</strain>
    </source>
</reference>
<keyword evidence="3" id="KW-1185">Reference proteome</keyword>
<proteinExistence type="predicted"/>
<keyword evidence="1" id="KW-0472">Membrane</keyword>